<gene>
    <name evidence="2" type="ORF">Pan44_47320</name>
</gene>
<accession>A0A517SKM2</accession>
<dbReference type="Proteomes" id="UP000315700">
    <property type="component" value="Chromosome"/>
</dbReference>
<keyword evidence="3" id="KW-1185">Reference proteome</keyword>
<dbReference type="KEGG" id="ccos:Pan44_47320"/>
<dbReference type="InParanoid" id="A0A517SKM2"/>
<reference evidence="2 3" key="1">
    <citation type="submission" date="2019-02" db="EMBL/GenBank/DDBJ databases">
        <title>Deep-cultivation of Planctomycetes and their phenomic and genomic characterization uncovers novel biology.</title>
        <authorList>
            <person name="Wiegand S."/>
            <person name="Jogler M."/>
            <person name="Boedeker C."/>
            <person name="Pinto D."/>
            <person name="Vollmers J."/>
            <person name="Rivas-Marin E."/>
            <person name="Kohn T."/>
            <person name="Peeters S.H."/>
            <person name="Heuer A."/>
            <person name="Rast P."/>
            <person name="Oberbeckmann S."/>
            <person name="Bunk B."/>
            <person name="Jeske O."/>
            <person name="Meyerdierks A."/>
            <person name="Storesund J.E."/>
            <person name="Kallscheuer N."/>
            <person name="Luecker S."/>
            <person name="Lage O.M."/>
            <person name="Pohl T."/>
            <person name="Merkel B.J."/>
            <person name="Hornburger P."/>
            <person name="Mueller R.-W."/>
            <person name="Bruemmer F."/>
            <person name="Labrenz M."/>
            <person name="Spormann A.M."/>
            <person name="Op den Camp H."/>
            <person name="Overmann J."/>
            <person name="Amann R."/>
            <person name="Jetten M.S.M."/>
            <person name="Mascher T."/>
            <person name="Medema M.H."/>
            <person name="Devos D.P."/>
            <person name="Kaster A.-K."/>
            <person name="Ovreas L."/>
            <person name="Rohde M."/>
            <person name="Galperin M.Y."/>
            <person name="Jogler C."/>
        </authorList>
    </citation>
    <scope>NUCLEOTIDE SEQUENCE [LARGE SCALE GENOMIC DNA]</scope>
    <source>
        <strain evidence="2 3">Pan44</strain>
    </source>
</reference>
<evidence type="ECO:0000313" key="2">
    <source>
        <dbReference type="EMBL" id="QDT56675.1"/>
    </source>
</evidence>
<protein>
    <submittedName>
        <fullName evidence="2">Uncharacterized protein</fullName>
    </submittedName>
</protein>
<dbReference type="AlphaFoldDB" id="A0A517SKM2"/>
<proteinExistence type="predicted"/>
<dbReference type="RefSeq" id="WP_145034118.1">
    <property type="nucleotide sequence ID" value="NZ_CP036271.1"/>
</dbReference>
<evidence type="ECO:0000313" key="3">
    <source>
        <dbReference type="Proteomes" id="UP000315700"/>
    </source>
</evidence>
<sequence length="80" mass="8437" precursor="true">MLRKLFALSAVVATVVAFSSDVEAGKCRTKRNRRCCRQNHCQVSVCPAPCNVCNTPAVEAAPAAEAPAVEAAPEPPAEKK</sequence>
<feature type="chain" id="PRO_5021808055" evidence="1">
    <location>
        <begin position="25"/>
        <end position="80"/>
    </location>
</feature>
<feature type="signal peptide" evidence="1">
    <location>
        <begin position="1"/>
        <end position="24"/>
    </location>
</feature>
<evidence type="ECO:0000256" key="1">
    <source>
        <dbReference type="SAM" id="SignalP"/>
    </source>
</evidence>
<organism evidence="2 3">
    <name type="scientific">Caulifigura coniformis</name>
    <dbReference type="NCBI Taxonomy" id="2527983"/>
    <lineage>
        <taxon>Bacteria</taxon>
        <taxon>Pseudomonadati</taxon>
        <taxon>Planctomycetota</taxon>
        <taxon>Planctomycetia</taxon>
        <taxon>Planctomycetales</taxon>
        <taxon>Planctomycetaceae</taxon>
        <taxon>Caulifigura</taxon>
    </lineage>
</organism>
<name>A0A517SKM2_9PLAN</name>
<keyword evidence="1" id="KW-0732">Signal</keyword>
<dbReference type="EMBL" id="CP036271">
    <property type="protein sequence ID" value="QDT56675.1"/>
    <property type="molecule type" value="Genomic_DNA"/>
</dbReference>